<feature type="region of interest" description="Disordered" evidence="1">
    <location>
        <begin position="67"/>
        <end position="122"/>
    </location>
</feature>
<dbReference type="HOGENOM" id="CLU_1442528_0_0_1"/>
<accession>B4JJP4</accession>
<protein>
    <submittedName>
        <fullName evidence="2">GH12210</fullName>
    </submittedName>
</protein>
<name>B4JJP4_DROGR</name>
<dbReference type="OrthoDB" id="7869370at2759"/>
<evidence type="ECO:0000313" key="3">
    <source>
        <dbReference type="Proteomes" id="UP000001070"/>
    </source>
</evidence>
<dbReference type="eggNOG" id="ENOG502TCBI">
    <property type="taxonomic scope" value="Eukaryota"/>
</dbReference>
<dbReference type="OMA" id="RPRMEQP"/>
<evidence type="ECO:0000256" key="1">
    <source>
        <dbReference type="SAM" id="MobiDB-lite"/>
    </source>
</evidence>
<organism evidence="3">
    <name type="scientific">Drosophila grimshawi</name>
    <name type="common">Hawaiian fruit fly</name>
    <name type="synonym">Idiomyia grimshawi</name>
    <dbReference type="NCBI Taxonomy" id="7222"/>
    <lineage>
        <taxon>Eukaryota</taxon>
        <taxon>Metazoa</taxon>
        <taxon>Ecdysozoa</taxon>
        <taxon>Arthropoda</taxon>
        <taxon>Hexapoda</taxon>
        <taxon>Insecta</taxon>
        <taxon>Pterygota</taxon>
        <taxon>Neoptera</taxon>
        <taxon>Endopterygota</taxon>
        <taxon>Diptera</taxon>
        <taxon>Brachycera</taxon>
        <taxon>Muscomorpha</taxon>
        <taxon>Ephydroidea</taxon>
        <taxon>Drosophilidae</taxon>
        <taxon>Drosophila</taxon>
        <taxon>Hawaiian Drosophila</taxon>
    </lineage>
</organism>
<evidence type="ECO:0000313" key="2">
    <source>
        <dbReference type="EMBL" id="EDV99796.1"/>
    </source>
</evidence>
<reference evidence="2 3" key="1">
    <citation type="journal article" date="2007" name="Nature">
        <title>Evolution of genes and genomes on the Drosophila phylogeny.</title>
        <authorList>
            <consortium name="Drosophila 12 Genomes Consortium"/>
            <person name="Clark A.G."/>
            <person name="Eisen M.B."/>
            <person name="Smith D.R."/>
            <person name="Bergman C.M."/>
            <person name="Oliver B."/>
            <person name="Markow T.A."/>
            <person name="Kaufman T.C."/>
            <person name="Kellis M."/>
            <person name="Gelbart W."/>
            <person name="Iyer V.N."/>
            <person name="Pollard D.A."/>
            <person name="Sackton T.B."/>
            <person name="Larracuente A.M."/>
            <person name="Singh N.D."/>
            <person name="Abad J.P."/>
            <person name="Abt D.N."/>
            <person name="Adryan B."/>
            <person name="Aguade M."/>
            <person name="Akashi H."/>
            <person name="Anderson W.W."/>
            <person name="Aquadro C.F."/>
            <person name="Ardell D.H."/>
            <person name="Arguello R."/>
            <person name="Artieri C.G."/>
            <person name="Barbash D.A."/>
            <person name="Barker D."/>
            <person name="Barsanti P."/>
            <person name="Batterham P."/>
            <person name="Batzoglou S."/>
            <person name="Begun D."/>
            <person name="Bhutkar A."/>
            <person name="Blanco E."/>
            <person name="Bosak S.A."/>
            <person name="Bradley R.K."/>
            <person name="Brand A.D."/>
            <person name="Brent M.R."/>
            <person name="Brooks A.N."/>
            <person name="Brown R.H."/>
            <person name="Butlin R.K."/>
            <person name="Caggese C."/>
            <person name="Calvi B.R."/>
            <person name="Bernardo de Carvalho A."/>
            <person name="Caspi A."/>
            <person name="Castrezana S."/>
            <person name="Celniker S.E."/>
            <person name="Chang J.L."/>
            <person name="Chapple C."/>
            <person name="Chatterji S."/>
            <person name="Chinwalla A."/>
            <person name="Civetta A."/>
            <person name="Clifton S.W."/>
            <person name="Comeron J.M."/>
            <person name="Costello J.C."/>
            <person name="Coyne J.A."/>
            <person name="Daub J."/>
            <person name="David R.G."/>
            <person name="Delcher A.L."/>
            <person name="Delehaunty K."/>
            <person name="Do C.B."/>
            <person name="Ebling H."/>
            <person name="Edwards K."/>
            <person name="Eickbush T."/>
            <person name="Evans J.D."/>
            <person name="Filipski A."/>
            <person name="Findeiss S."/>
            <person name="Freyhult E."/>
            <person name="Fulton L."/>
            <person name="Fulton R."/>
            <person name="Garcia A.C."/>
            <person name="Gardiner A."/>
            <person name="Garfield D.A."/>
            <person name="Garvin B.E."/>
            <person name="Gibson G."/>
            <person name="Gilbert D."/>
            <person name="Gnerre S."/>
            <person name="Godfrey J."/>
            <person name="Good R."/>
            <person name="Gotea V."/>
            <person name="Gravely B."/>
            <person name="Greenberg A.J."/>
            <person name="Griffiths-Jones S."/>
            <person name="Gross S."/>
            <person name="Guigo R."/>
            <person name="Gustafson E.A."/>
            <person name="Haerty W."/>
            <person name="Hahn M.W."/>
            <person name="Halligan D.L."/>
            <person name="Halpern A.L."/>
            <person name="Halter G.M."/>
            <person name="Han M.V."/>
            <person name="Heger A."/>
            <person name="Hillier L."/>
            <person name="Hinrichs A.S."/>
            <person name="Holmes I."/>
            <person name="Hoskins R.A."/>
            <person name="Hubisz M.J."/>
            <person name="Hultmark D."/>
            <person name="Huntley M.A."/>
            <person name="Jaffe D.B."/>
            <person name="Jagadeeshan S."/>
            <person name="Jeck W.R."/>
            <person name="Johnson J."/>
            <person name="Jones C.D."/>
            <person name="Jordan W.C."/>
            <person name="Karpen G.H."/>
            <person name="Kataoka E."/>
            <person name="Keightley P.D."/>
            <person name="Kheradpour P."/>
            <person name="Kirkness E.F."/>
            <person name="Koerich L.B."/>
            <person name="Kristiansen K."/>
            <person name="Kudrna D."/>
            <person name="Kulathinal R.J."/>
            <person name="Kumar S."/>
            <person name="Kwok R."/>
            <person name="Lander E."/>
            <person name="Langley C.H."/>
            <person name="Lapoint R."/>
            <person name="Lazzaro B.P."/>
            <person name="Lee S.J."/>
            <person name="Levesque L."/>
            <person name="Li R."/>
            <person name="Lin C.F."/>
            <person name="Lin M.F."/>
            <person name="Lindblad-Toh K."/>
            <person name="Llopart A."/>
            <person name="Long M."/>
            <person name="Low L."/>
            <person name="Lozovsky E."/>
            <person name="Lu J."/>
            <person name="Luo M."/>
            <person name="Machado C.A."/>
            <person name="Makalowski W."/>
            <person name="Marzo M."/>
            <person name="Matsuda M."/>
            <person name="Matzkin L."/>
            <person name="McAllister B."/>
            <person name="McBride C.S."/>
            <person name="McKernan B."/>
            <person name="McKernan K."/>
            <person name="Mendez-Lago M."/>
            <person name="Minx P."/>
            <person name="Mollenhauer M.U."/>
            <person name="Montooth K."/>
            <person name="Mount S.M."/>
            <person name="Mu X."/>
            <person name="Myers E."/>
            <person name="Negre B."/>
            <person name="Newfeld S."/>
            <person name="Nielsen R."/>
            <person name="Noor M.A."/>
            <person name="O'Grady P."/>
            <person name="Pachter L."/>
            <person name="Papaceit M."/>
            <person name="Parisi M.J."/>
            <person name="Parisi M."/>
            <person name="Parts L."/>
            <person name="Pedersen J.S."/>
            <person name="Pesole G."/>
            <person name="Phillippy A.M."/>
            <person name="Ponting C.P."/>
            <person name="Pop M."/>
            <person name="Porcelli D."/>
            <person name="Powell J.R."/>
            <person name="Prohaska S."/>
            <person name="Pruitt K."/>
            <person name="Puig M."/>
            <person name="Quesneville H."/>
            <person name="Ram K.R."/>
            <person name="Rand D."/>
            <person name="Rasmussen M.D."/>
            <person name="Reed L.K."/>
            <person name="Reenan R."/>
            <person name="Reily A."/>
            <person name="Remington K.A."/>
            <person name="Rieger T.T."/>
            <person name="Ritchie M.G."/>
            <person name="Robin C."/>
            <person name="Rogers Y.H."/>
            <person name="Rohde C."/>
            <person name="Rozas J."/>
            <person name="Rubenfield M.J."/>
            <person name="Ruiz A."/>
            <person name="Russo S."/>
            <person name="Salzberg S.L."/>
            <person name="Sanchez-Gracia A."/>
            <person name="Saranga D.J."/>
            <person name="Sato H."/>
            <person name="Schaeffer S.W."/>
            <person name="Schatz M.C."/>
            <person name="Schlenke T."/>
            <person name="Schwartz R."/>
            <person name="Segarra C."/>
            <person name="Singh R.S."/>
            <person name="Sirot L."/>
            <person name="Sirota M."/>
            <person name="Sisneros N.B."/>
            <person name="Smith C.D."/>
            <person name="Smith T.F."/>
            <person name="Spieth J."/>
            <person name="Stage D.E."/>
            <person name="Stark A."/>
            <person name="Stephan W."/>
            <person name="Strausberg R.L."/>
            <person name="Strempel S."/>
            <person name="Sturgill D."/>
            <person name="Sutton G."/>
            <person name="Sutton G.G."/>
            <person name="Tao W."/>
            <person name="Teichmann S."/>
            <person name="Tobari Y.N."/>
            <person name="Tomimura Y."/>
            <person name="Tsolas J.M."/>
            <person name="Valente V.L."/>
            <person name="Venter E."/>
            <person name="Venter J.C."/>
            <person name="Vicario S."/>
            <person name="Vieira F.G."/>
            <person name="Vilella A.J."/>
            <person name="Villasante A."/>
            <person name="Walenz B."/>
            <person name="Wang J."/>
            <person name="Wasserman M."/>
            <person name="Watts T."/>
            <person name="Wilson D."/>
            <person name="Wilson R.K."/>
            <person name="Wing R.A."/>
            <person name="Wolfner M.F."/>
            <person name="Wong A."/>
            <person name="Wong G.K."/>
            <person name="Wu C.I."/>
            <person name="Wu G."/>
            <person name="Yamamoto D."/>
            <person name="Yang H.P."/>
            <person name="Yang S.P."/>
            <person name="Yorke J.A."/>
            <person name="Yoshida K."/>
            <person name="Zdobnov E."/>
            <person name="Zhang P."/>
            <person name="Zhang Y."/>
            <person name="Zimin A.V."/>
            <person name="Baldwin J."/>
            <person name="Abdouelleil A."/>
            <person name="Abdulkadir J."/>
            <person name="Abebe A."/>
            <person name="Abera B."/>
            <person name="Abreu J."/>
            <person name="Acer S.C."/>
            <person name="Aftuck L."/>
            <person name="Alexander A."/>
            <person name="An P."/>
            <person name="Anderson E."/>
            <person name="Anderson S."/>
            <person name="Arachi H."/>
            <person name="Azer M."/>
            <person name="Bachantsang P."/>
            <person name="Barry A."/>
            <person name="Bayul T."/>
            <person name="Berlin A."/>
            <person name="Bessette D."/>
            <person name="Bloom T."/>
            <person name="Blye J."/>
            <person name="Boguslavskiy L."/>
            <person name="Bonnet C."/>
            <person name="Boukhgalter B."/>
            <person name="Bourzgui I."/>
            <person name="Brown A."/>
            <person name="Cahill P."/>
            <person name="Channer S."/>
            <person name="Cheshatsang Y."/>
            <person name="Chuda L."/>
            <person name="Citroen M."/>
            <person name="Collymore A."/>
            <person name="Cooke P."/>
            <person name="Costello M."/>
            <person name="D'Aco K."/>
            <person name="Daza R."/>
            <person name="De Haan G."/>
            <person name="DeGray S."/>
            <person name="DeMaso C."/>
            <person name="Dhargay N."/>
            <person name="Dooley K."/>
            <person name="Dooley E."/>
            <person name="Doricent M."/>
            <person name="Dorje P."/>
            <person name="Dorjee K."/>
            <person name="Dupes A."/>
            <person name="Elong R."/>
            <person name="Falk J."/>
            <person name="Farina A."/>
            <person name="Faro S."/>
            <person name="Ferguson D."/>
            <person name="Fisher S."/>
            <person name="Foley C.D."/>
            <person name="Franke A."/>
            <person name="Friedrich D."/>
            <person name="Gadbois L."/>
            <person name="Gearin G."/>
            <person name="Gearin C.R."/>
            <person name="Giannoukos G."/>
            <person name="Goode T."/>
            <person name="Graham J."/>
            <person name="Grandbois E."/>
            <person name="Grewal S."/>
            <person name="Gyaltsen K."/>
            <person name="Hafez N."/>
            <person name="Hagos B."/>
            <person name="Hall J."/>
            <person name="Henson C."/>
            <person name="Hollinger A."/>
            <person name="Honan T."/>
            <person name="Huard M.D."/>
            <person name="Hughes L."/>
            <person name="Hurhula B."/>
            <person name="Husby M.E."/>
            <person name="Kamat A."/>
            <person name="Kanga B."/>
            <person name="Kashin S."/>
            <person name="Khazanovich D."/>
            <person name="Kisner P."/>
            <person name="Lance K."/>
            <person name="Lara M."/>
            <person name="Lee W."/>
            <person name="Lennon N."/>
            <person name="Letendre F."/>
            <person name="LeVine R."/>
            <person name="Lipovsky A."/>
            <person name="Liu X."/>
            <person name="Liu J."/>
            <person name="Liu S."/>
            <person name="Lokyitsang T."/>
            <person name="Lokyitsang Y."/>
            <person name="Lubonja R."/>
            <person name="Lui A."/>
            <person name="MacDonald P."/>
            <person name="Magnisalis V."/>
            <person name="Maru K."/>
            <person name="Matthews C."/>
            <person name="McCusker W."/>
            <person name="McDonough S."/>
            <person name="Mehta T."/>
            <person name="Meldrim J."/>
            <person name="Meneus L."/>
            <person name="Mihai O."/>
            <person name="Mihalev A."/>
            <person name="Mihova T."/>
            <person name="Mittelman R."/>
            <person name="Mlenga V."/>
            <person name="Montmayeur A."/>
            <person name="Mulrain L."/>
            <person name="Navidi A."/>
            <person name="Naylor J."/>
            <person name="Negash T."/>
            <person name="Nguyen T."/>
            <person name="Nguyen N."/>
            <person name="Nicol R."/>
            <person name="Norbu C."/>
            <person name="Norbu N."/>
            <person name="Novod N."/>
            <person name="O'Neill B."/>
            <person name="Osman S."/>
            <person name="Markiewicz E."/>
            <person name="Oyono O.L."/>
            <person name="Patti C."/>
            <person name="Phunkhang P."/>
            <person name="Pierre F."/>
            <person name="Priest M."/>
            <person name="Raghuraman S."/>
            <person name="Rege F."/>
            <person name="Reyes R."/>
            <person name="Rise C."/>
            <person name="Rogov P."/>
            <person name="Ross K."/>
            <person name="Ryan E."/>
            <person name="Settipalli S."/>
            <person name="Shea T."/>
            <person name="Sherpa N."/>
            <person name="Shi L."/>
            <person name="Shih D."/>
            <person name="Sparrow T."/>
            <person name="Spaulding J."/>
            <person name="Stalker J."/>
            <person name="Stange-Thomann N."/>
            <person name="Stavropoulos S."/>
            <person name="Stone C."/>
            <person name="Strader C."/>
            <person name="Tesfaye S."/>
            <person name="Thomson T."/>
            <person name="Thoulutsang Y."/>
            <person name="Thoulutsang D."/>
            <person name="Topham K."/>
            <person name="Topping I."/>
            <person name="Tsamla T."/>
            <person name="Vassiliev H."/>
            <person name="Vo A."/>
            <person name="Wangchuk T."/>
            <person name="Wangdi T."/>
            <person name="Weiand M."/>
            <person name="Wilkinson J."/>
            <person name="Wilson A."/>
            <person name="Yadav S."/>
            <person name="Young G."/>
            <person name="Yu Q."/>
            <person name="Zembek L."/>
            <person name="Zhong D."/>
            <person name="Zimmer A."/>
            <person name="Zwirko Z."/>
            <person name="Jaffe D.B."/>
            <person name="Alvarez P."/>
            <person name="Brockman W."/>
            <person name="Butler J."/>
            <person name="Chin C."/>
            <person name="Gnerre S."/>
            <person name="Grabherr M."/>
            <person name="Kleber M."/>
            <person name="Mauceli E."/>
            <person name="MacCallum I."/>
        </authorList>
    </citation>
    <scope>NUCLEOTIDE SEQUENCE [LARGE SCALE GENOMIC DNA]</scope>
    <source>
        <strain evidence="3">Tucson 15287-2541.00</strain>
    </source>
</reference>
<feature type="compositionally biased region" description="Pro residues" evidence="1">
    <location>
        <begin position="96"/>
        <end position="108"/>
    </location>
</feature>
<dbReference type="Proteomes" id="UP000001070">
    <property type="component" value="Unassembled WGS sequence"/>
</dbReference>
<feature type="compositionally biased region" description="Basic and acidic residues" evidence="1">
    <location>
        <begin position="69"/>
        <end position="80"/>
    </location>
</feature>
<gene>
    <name evidence="2" type="primary">Dgri\GH12210</name>
    <name evidence="2" type="ORF">Dgri_GH12210</name>
</gene>
<dbReference type="InParanoid" id="B4JJP4"/>
<dbReference type="EMBL" id="CH916370">
    <property type="protein sequence ID" value="EDV99796.1"/>
    <property type="molecule type" value="Genomic_DNA"/>
</dbReference>
<dbReference type="AlphaFoldDB" id="B4JJP4"/>
<keyword evidence="3" id="KW-1185">Reference proteome</keyword>
<sequence length="207" mass="22352">MTDEQLQEWHTAVLTEAQRENYVNHNLEIVRHYRNEAISRAPAFDLERNAIDAAIARHGLCVSNAVGNEHSEGGAGHEEMQPPPMRRPRMEHSLLPLPPPPPPPPPPQDMSENEAGGPSTSSGHYVALAHIFSDAYTARAEPTVAAIEHGSINGSINGIVSALGGMSGSTHSVHNSSGRNNNRQLEDAELNDVAITETIDSLGLRRT</sequence>
<proteinExistence type="predicted"/>
<dbReference type="PhylomeDB" id="B4JJP4"/>
<dbReference type="KEGG" id="dgr:6564841"/>